<dbReference type="EMBL" id="ML735272">
    <property type="protein sequence ID" value="KAE8388902.1"/>
    <property type="molecule type" value="Genomic_DNA"/>
</dbReference>
<evidence type="ECO:0000313" key="2">
    <source>
        <dbReference type="EMBL" id="KAE8388902.1"/>
    </source>
</evidence>
<gene>
    <name evidence="2" type="ORF">BDV23DRAFT_102589</name>
</gene>
<accession>A0A5N7C4A3</accession>
<keyword evidence="1" id="KW-1133">Transmembrane helix</keyword>
<protein>
    <submittedName>
        <fullName evidence="2">Uncharacterized protein</fullName>
    </submittedName>
</protein>
<reference evidence="2" key="1">
    <citation type="submission" date="2019-04" db="EMBL/GenBank/DDBJ databases">
        <title>Friends and foes A comparative genomics studyof 23 Aspergillus species from section Flavi.</title>
        <authorList>
            <consortium name="DOE Joint Genome Institute"/>
            <person name="Kjaerbolling I."/>
            <person name="Vesth T."/>
            <person name="Frisvad J.C."/>
            <person name="Nybo J.L."/>
            <person name="Theobald S."/>
            <person name="Kildgaard S."/>
            <person name="Isbrandt T."/>
            <person name="Kuo A."/>
            <person name="Sato A."/>
            <person name="Lyhne E.K."/>
            <person name="Kogle M.E."/>
            <person name="Wiebenga A."/>
            <person name="Kun R.S."/>
            <person name="Lubbers R.J."/>
            <person name="Makela M.R."/>
            <person name="Barry K."/>
            <person name="Chovatia M."/>
            <person name="Clum A."/>
            <person name="Daum C."/>
            <person name="Haridas S."/>
            <person name="He G."/>
            <person name="LaButti K."/>
            <person name="Lipzen A."/>
            <person name="Mondo S."/>
            <person name="Riley R."/>
            <person name="Salamov A."/>
            <person name="Simmons B.A."/>
            <person name="Magnuson J.K."/>
            <person name="Henrissat B."/>
            <person name="Mortensen U.H."/>
            <person name="Larsen T.O."/>
            <person name="Devries R.P."/>
            <person name="Grigoriev I.V."/>
            <person name="Machida M."/>
            <person name="Baker S.E."/>
            <person name="Andersen M.R."/>
        </authorList>
    </citation>
    <scope>NUCLEOTIDE SEQUENCE [LARGE SCALE GENOMIC DNA]</scope>
    <source>
        <strain evidence="2">IBT 14317</strain>
    </source>
</reference>
<keyword evidence="1" id="KW-0812">Transmembrane</keyword>
<dbReference type="Proteomes" id="UP000326877">
    <property type="component" value="Unassembled WGS sequence"/>
</dbReference>
<feature type="transmembrane region" description="Helical" evidence="1">
    <location>
        <begin position="30"/>
        <end position="53"/>
    </location>
</feature>
<sequence>MEDPSDYLVPLMTKALSYGLRVSRVSDHSYYILTVKFAYFFLRLELICIYWSIRTHYKRLVTHYVYRDKTAICRALFFFPCRQD</sequence>
<name>A0A5N7C4A3_PETAA</name>
<keyword evidence="1" id="KW-0472">Membrane</keyword>
<evidence type="ECO:0000256" key="1">
    <source>
        <dbReference type="SAM" id="Phobius"/>
    </source>
</evidence>
<organism evidence="2">
    <name type="scientific">Petromyces alliaceus</name>
    <name type="common">Aspergillus alliaceus</name>
    <dbReference type="NCBI Taxonomy" id="209559"/>
    <lineage>
        <taxon>Eukaryota</taxon>
        <taxon>Fungi</taxon>
        <taxon>Dikarya</taxon>
        <taxon>Ascomycota</taxon>
        <taxon>Pezizomycotina</taxon>
        <taxon>Eurotiomycetes</taxon>
        <taxon>Eurotiomycetidae</taxon>
        <taxon>Eurotiales</taxon>
        <taxon>Aspergillaceae</taxon>
        <taxon>Aspergillus</taxon>
        <taxon>Aspergillus subgen. Circumdati</taxon>
    </lineage>
</organism>
<dbReference type="AlphaFoldDB" id="A0A5N7C4A3"/>
<proteinExistence type="predicted"/>